<reference evidence="1 2" key="4">
    <citation type="journal article" date="2005" name="J. Mol. Biol.">
        <title>Genome comparison of Pseudomonas aeruginosa large phages.</title>
        <authorList>
            <person name="Hertveldt K."/>
            <person name="Lavigne R."/>
            <person name="Pleteneva E."/>
            <person name="Sernova N."/>
            <person name="Kurochkina L."/>
            <person name="Korchevskii R."/>
            <person name="Robben J."/>
            <person name="Mesyanzhinov V."/>
            <person name="Krylov V.N."/>
            <person name="Volckaert G."/>
        </authorList>
    </citation>
    <scope>NUCLEOTIDE SEQUENCE</scope>
</reference>
<proteinExistence type="predicted"/>
<dbReference type="RefSeq" id="YP_418100.1">
    <property type="nucleotide sequence ID" value="NC_007623.1"/>
</dbReference>
<dbReference type="KEGG" id="vg:5176746"/>
<reference evidence="1 2" key="2">
    <citation type="journal article" date="2003" name="Res. Microbiol.">
        <title>Myoviridae bacteriophages of Pseudomonas aeruginosa: a long and complex evolutionary pathway.</title>
        <authorList>
            <person name="Krylov V.N."/>
            <person name="Pleteneva E.A."/>
            <person name="Bourkalsteva M.V."/>
            <person name="Shaburova O.V."/>
            <person name="Volckaert G."/>
            <person name="Sykilinda N.N."/>
            <person name="Kurochkina L.P."/>
            <person name="Mesyanzhinov V.V."/>
        </authorList>
    </citation>
    <scope>NUCLEOTIDE SEQUENCE [LARGE SCALE GENOMIC DNA]</scope>
</reference>
<accession>Q2Z114</accession>
<dbReference type="Proteomes" id="UP000001239">
    <property type="component" value="Segment"/>
</dbReference>
<reference evidence="1 2" key="1">
    <citation type="journal article" date="2002" name="Genetika">
        <title>Phenogenetic characterization of a group of giant Phi KZ-like bacteriophages of Pseudomonas aeruginosa].</title>
        <authorList>
            <person name="Burkal'tseva M.V."/>
            <person name="Krylov V.N."/>
            <person name="Pleteneva E.A."/>
            <person name="Shaburova O.V."/>
            <person name="Krylov S.V."/>
            <person name="Volckaert G."/>
            <person name="Sykilinda N.N."/>
            <person name="Kurochkina L.P."/>
            <person name="Mesyanzhinov V.V."/>
        </authorList>
    </citation>
    <scope>NUCLEOTIDE SEQUENCE [LARGE SCALE GENOMIC DNA]</scope>
</reference>
<sequence length="251" mass="27748">MKTLHPRVLEQIQAQLPKDSVILGTQPGDEDVGYVVVQLNNDETMLPIPKKDIGDYMGVSIPELPVGDQEPLAQVFKRLSNAFKLFLVEGVDYTVPEGKVDLPKNAPSPFQIVTLEIAPTSILWKGRLVLKLLNKARLGPSGVLKATDLDTPRLQMALSSKIFQGNGNLFTENRSRLSDTFCQQVVDYLNIVKIQSVTVDRLKGGELIDNVSDCFSGLVIIKLEEGPHLFIRYRSEGEEDPQPSPGDVDPE</sequence>
<evidence type="ECO:0000313" key="2">
    <source>
        <dbReference type="Proteomes" id="UP000001239"/>
    </source>
</evidence>
<reference evidence="1 2" key="3">
    <citation type="journal article" date="2004" name="Bioinformatics">
        <title>PHIRE, a deterministic approach to reveal regulatory elements in bacteriophage genomes.</title>
        <authorList>
            <person name="Lavigne R."/>
            <person name="Sun W.D."/>
            <person name="Volckaert G."/>
        </authorList>
    </citation>
    <scope>NUCLEOTIDE SEQUENCE [LARGE SCALE GENOMIC DNA]</scope>
</reference>
<organism evidence="1 2">
    <name type="scientific">Pseudomonas phage EL</name>
    <dbReference type="NCBI Taxonomy" id="273133"/>
    <lineage>
        <taxon>Viruses</taxon>
        <taxon>Duplodnaviria</taxon>
        <taxon>Heunggongvirae</taxon>
        <taxon>Uroviricota</taxon>
        <taxon>Caudoviricetes</taxon>
        <taxon>Chimalliviridae</taxon>
        <taxon>Elvirus</taxon>
        <taxon>Elvirus EL</taxon>
    </lineage>
</organism>
<dbReference type="EMBL" id="AJ697969">
    <property type="protein sequence ID" value="CAG27161.1"/>
    <property type="molecule type" value="Genomic_DNA"/>
</dbReference>
<name>Q2Z114_9CAUD</name>
<keyword evidence="2" id="KW-1185">Reference proteome</keyword>
<dbReference type="GeneID" id="5176746"/>
<evidence type="ECO:0000313" key="1">
    <source>
        <dbReference type="EMBL" id="CAG27161.1"/>
    </source>
</evidence>
<protein>
    <submittedName>
        <fullName evidence="1">Uncharacterized protein</fullName>
    </submittedName>
</protein>